<evidence type="ECO:0000313" key="3">
    <source>
        <dbReference type="Proteomes" id="UP000887226"/>
    </source>
</evidence>
<proteinExistence type="predicted"/>
<comment type="caution">
    <text evidence="2">The sequence shown here is derived from an EMBL/GenBank/DDBJ whole genome shotgun (WGS) entry which is preliminary data.</text>
</comment>
<feature type="compositionally biased region" description="Polar residues" evidence="1">
    <location>
        <begin position="1"/>
        <end position="13"/>
    </location>
</feature>
<feature type="compositionally biased region" description="Polar residues" evidence="1">
    <location>
        <begin position="34"/>
        <end position="51"/>
    </location>
</feature>
<organism evidence="2 3">
    <name type="scientific">Calycina marina</name>
    <dbReference type="NCBI Taxonomy" id="1763456"/>
    <lineage>
        <taxon>Eukaryota</taxon>
        <taxon>Fungi</taxon>
        <taxon>Dikarya</taxon>
        <taxon>Ascomycota</taxon>
        <taxon>Pezizomycotina</taxon>
        <taxon>Leotiomycetes</taxon>
        <taxon>Helotiales</taxon>
        <taxon>Pezizellaceae</taxon>
        <taxon>Calycina</taxon>
    </lineage>
</organism>
<name>A0A9P7Z462_9HELO</name>
<protein>
    <submittedName>
        <fullName evidence="2">Uncharacterized protein</fullName>
    </submittedName>
</protein>
<accession>A0A9P7Z462</accession>
<dbReference type="Proteomes" id="UP000887226">
    <property type="component" value="Unassembled WGS sequence"/>
</dbReference>
<sequence>MPSATHHISTATQEPPKPSHTSKDTGFLEPLSPDRNTTLPHPEADTSQNATIEGADSSLEKVHSRRSFRGHGRNHSSRSGKITLEDNLRYDNIQYADGTKAVSSPVTSTKEPAGEFVEVPSDVEEVNNEQSLDAEDGEGRMRCA</sequence>
<feature type="region of interest" description="Disordered" evidence="1">
    <location>
        <begin position="1"/>
        <end position="83"/>
    </location>
</feature>
<evidence type="ECO:0000256" key="1">
    <source>
        <dbReference type="SAM" id="MobiDB-lite"/>
    </source>
</evidence>
<reference evidence="2" key="1">
    <citation type="journal article" date="2021" name="IMA Fungus">
        <title>Genomic characterization of three marine fungi, including Emericellopsis atlantica sp. nov. with signatures of a generalist lifestyle and marine biomass degradation.</title>
        <authorList>
            <person name="Hagestad O.C."/>
            <person name="Hou L."/>
            <person name="Andersen J.H."/>
            <person name="Hansen E.H."/>
            <person name="Altermark B."/>
            <person name="Li C."/>
            <person name="Kuhnert E."/>
            <person name="Cox R.J."/>
            <person name="Crous P.W."/>
            <person name="Spatafora J.W."/>
            <person name="Lail K."/>
            <person name="Amirebrahimi M."/>
            <person name="Lipzen A."/>
            <person name="Pangilinan J."/>
            <person name="Andreopoulos W."/>
            <person name="Hayes R.D."/>
            <person name="Ng V."/>
            <person name="Grigoriev I.V."/>
            <person name="Jackson S.A."/>
            <person name="Sutton T.D.S."/>
            <person name="Dobson A.D.W."/>
            <person name="Rama T."/>
        </authorList>
    </citation>
    <scope>NUCLEOTIDE SEQUENCE</scope>
    <source>
        <strain evidence="2">TRa3180A</strain>
    </source>
</reference>
<gene>
    <name evidence="2" type="ORF">BJ878DRAFT_38877</name>
</gene>
<evidence type="ECO:0000313" key="2">
    <source>
        <dbReference type="EMBL" id="KAG9245049.1"/>
    </source>
</evidence>
<feature type="compositionally biased region" description="Basic residues" evidence="1">
    <location>
        <begin position="63"/>
        <end position="78"/>
    </location>
</feature>
<dbReference type="EMBL" id="MU253868">
    <property type="protein sequence ID" value="KAG9245049.1"/>
    <property type="molecule type" value="Genomic_DNA"/>
</dbReference>
<dbReference type="AlphaFoldDB" id="A0A9P7Z462"/>
<keyword evidence="3" id="KW-1185">Reference proteome</keyword>
<dbReference type="OrthoDB" id="5209158at2759"/>